<evidence type="ECO:0000313" key="2">
    <source>
        <dbReference type="Proteomes" id="UP001234297"/>
    </source>
</evidence>
<protein>
    <submittedName>
        <fullName evidence="1">Uncharacterized protein</fullName>
    </submittedName>
</protein>
<organism evidence="1 2">
    <name type="scientific">Persea americana</name>
    <name type="common">Avocado</name>
    <dbReference type="NCBI Taxonomy" id="3435"/>
    <lineage>
        <taxon>Eukaryota</taxon>
        <taxon>Viridiplantae</taxon>
        <taxon>Streptophyta</taxon>
        <taxon>Embryophyta</taxon>
        <taxon>Tracheophyta</taxon>
        <taxon>Spermatophyta</taxon>
        <taxon>Magnoliopsida</taxon>
        <taxon>Magnoliidae</taxon>
        <taxon>Laurales</taxon>
        <taxon>Lauraceae</taxon>
        <taxon>Persea</taxon>
    </lineage>
</organism>
<proteinExistence type="predicted"/>
<accession>A0ACC2KCC2</accession>
<gene>
    <name evidence="1" type="ORF">MRB53_014909</name>
</gene>
<reference evidence="1 2" key="1">
    <citation type="journal article" date="2022" name="Hortic Res">
        <title>A haplotype resolved chromosomal level avocado genome allows analysis of novel avocado genes.</title>
        <authorList>
            <person name="Nath O."/>
            <person name="Fletcher S.J."/>
            <person name="Hayward A."/>
            <person name="Shaw L.M."/>
            <person name="Masouleh A.K."/>
            <person name="Furtado A."/>
            <person name="Henry R.J."/>
            <person name="Mitter N."/>
        </authorList>
    </citation>
    <scope>NUCLEOTIDE SEQUENCE [LARGE SCALE GENOMIC DNA]</scope>
    <source>
        <strain evidence="2">cv. Hass</strain>
    </source>
</reference>
<dbReference type="Proteomes" id="UP001234297">
    <property type="component" value="Chromosome 4"/>
</dbReference>
<sequence>MGGLFGCVGVEGMDEEKRKILESQNGGGMRLADSTFSRLRRFYNLRCGQAKGRRSEPLMRNGLRFQ</sequence>
<comment type="caution">
    <text evidence="1">The sequence shown here is derived from an EMBL/GenBank/DDBJ whole genome shotgun (WGS) entry which is preliminary data.</text>
</comment>
<dbReference type="EMBL" id="CM056812">
    <property type="protein sequence ID" value="KAJ8618723.1"/>
    <property type="molecule type" value="Genomic_DNA"/>
</dbReference>
<keyword evidence="2" id="KW-1185">Reference proteome</keyword>
<name>A0ACC2KCC2_PERAE</name>
<evidence type="ECO:0000313" key="1">
    <source>
        <dbReference type="EMBL" id="KAJ8618723.1"/>
    </source>
</evidence>